<keyword evidence="2" id="KW-0560">Oxidoreductase</keyword>
<dbReference type="GO" id="GO:0016616">
    <property type="term" value="F:oxidoreductase activity, acting on the CH-OH group of donors, NAD or NADP as acceptor"/>
    <property type="evidence" value="ECO:0007669"/>
    <property type="project" value="TreeGrafter"/>
</dbReference>
<dbReference type="AlphaFoldDB" id="A0A6B2LDG0"/>
<reference evidence="3" key="1">
    <citation type="journal article" date="2020" name="J. Eukaryot. Microbiol.">
        <title>De novo Sequencing, Assembly and Annotation of the Transcriptome for the Free-Living Testate Amoeba Arcella intermedia.</title>
        <authorList>
            <person name="Ribeiro G.M."/>
            <person name="Porfirio-Sousa A.L."/>
            <person name="Maurer-Alcala X.X."/>
            <person name="Katz L.A."/>
            <person name="Lahr D.J.G."/>
        </authorList>
    </citation>
    <scope>NUCLEOTIDE SEQUENCE</scope>
</reference>
<evidence type="ECO:0000256" key="2">
    <source>
        <dbReference type="ARBA" id="ARBA00023002"/>
    </source>
</evidence>
<evidence type="ECO:0000256" key="1">
    <source>
        <dbReference type="ARBA" id="ARBA00006484"/>
    </source>
</evidence>
<dbReference type="Gene3D" id="3.40.50.720">
    <property type="entry name" value="NAD(P)-binding Rossmann-like Domain"/>
    <property type="match status" value="1"/>
</dbReference>
<dbReference type="GO" id="GO:0048038">
    <property type="term" value="F:quinone binding"/>
    <property type="evidence" value="ECO:0007669"/>
    <property type="project" value="TreeGrafter"/>
</dbReference>
<dbReference type="InterPro" id="IPR002347">
    <property type="entry name" value="SDR_fam"/>
</dbReference>
<dbReference type="PANTHER" id="PTHR42760:SF133">
    <property type="entry name" value="3-OXOACYL-[ACYL-CARRIER-PROTEIN] REDUCTASE"/>
    <property type="match status" value="1"/>
</dbReference>
<protein>
    <submittedName>
        <fullName evidence="3">Uncharacterized protein</fullName>
    </submittedName>
</protein>
<dbReference type="InterPro" id="IPR020904">
    <property type="entry name" value="Sc_DH/Rdtase_CS"/>
</dbReference>
<dbReference type="GO" id="GO:0006633">
    <property type="term" value="P:fatty acid biosynthetic process"/>
    <property type="evidence" value="ECO:0007669"/>
    <property type="project" value="TreeGrafter"/>
</dbReference>
<dbReference type="Pfam" id="PF13561">
    <property type="entry name" value="adh_short_C2"/>
    <property type="match status" value="1"/>
</dbReference>
<proteinExistence type="inferred from homology"/>
<organism evidence="3">
    <name type="scientific">Arcella intermedia</name>
    <dbReference type="NCBI Taxonomy" id="1963864"/>
    <lineage>
        <taxon>Eukaryota</taxon>
        <taxon>Amoebozoa</taxon>
        <taxon>Tubulinea</taxon>
        <taxon>Elardia</taxon>
        <taxon>Arcellinida</taxon>
        <taxon>Sphaerothecina</taxon>
        <taxon>Arcellidae</taxon>
        <taxon>Arcella</taxon>
    </lineage>
</organism>
<sequence>MGGQVAIITGSGQGIGEAAAHLFAKEGAKVVVNDLDKAKSDKVAADITSAGGVATSFPGDVTDPLFPDQILEHTIKTFGKLNIIVNNAGYTWDGMLHKITDKQWNAILEVHNTAPFRMIRSAAPYMREAGKNEKDQKLPVEPRCIVNVSSTSGLHGNVGQANYSTAKMGIVGLTKTVAKEWGPFGIRCNSIAFGYIDTRLTRPKSQDASIVIDGSKVALGIPGGGTRDVSHIPLHRGGTVADAAGALLFLCSPLASYVTGHCLEVTGGLGI</sequence>
<dbReference type="InterPro" id="IPR036291">
    <property type="entry name" value="NAD(P)-bd_dom_sf"/>
</dbReference>
<dbReference type="FunFam" id="3.40.50.720:FF:000084">
    <property type="entry name" value="Short-chain dehydrogenase reductase"/>
    <property type="match status" value="1"/>
</dbReference>
<dbReference type="EMBL" id="GIBP01005892">
    <property type="protein sequence ID" value="NDV34861.1"/>
    <property type="molecule type" value="Transcribed_RNA"/>
</dbReference>
<dbReference type="SUPFAM" id="SSF51735">
    <property type="entry name" value="NAD(P)-binding Rossmann-fold domains"/>
    <property type="match status" value="1"/>
</dbReference>
<comment type="similarity">
    <text evidence="1">Belongs to the short-chain dehydrogenases/reductases (SDR) family.</text>
</comment>
<name>A0A6B2LDG0_9EUKA</name>
<dbReference type="PROSITE" id="PS00061">
    <property type="entry name" value="ADH_SHORT"/>
    <property type="match status" value="1"/>
</dbReference>
<dbReference type="PRINTS" id="PR00081">
    <property type="entry name" value="GDHRDH"/>
</dbReference>
<dbReference type="PRINTS" id="PR00080">
    <property type="entry name" value="SDRFAMILY"/>
</dbReference>
<evidence type="ECO:0000313" key="3">
    <source>
        <dbReference type="EMBL" id="NDV34861.1"/>
    </source>
</evidence>
<dbReference type="PANTHER" id="PTHR42760">
    <property type="entry name" value="SHORT-CHAIN DEHYDROGENASES/REDUCTASES FAMILY MEMBER"/>
    <property type="match status" value="1"/>
</dbReference>
<accession>A0A6B2LDG0</accession>